<evidence type="ECO:0000313" key="3">
    <source>
        <dbReference type="Proteomes" id="UP000594759"/>
    </source>
</evidence>
<dbReference type="GO" id="GO:0008483">
    <property type="term" value="F:transaminase activity"/>
    <property type="evidence" value="ECO:0007669"/>
    <property type="project" value="UniProtKB-KW"/>
</dbReference>
<keyword evidence="3" id="KW-1185">Reference proteome</keyword>
<proteinExistence type="predicted"/>
<dbReference type="RefSeq" id="WP_196098422.1">
    <property type="nucleotide sequence ID" value="NZ_CP064939.1"/>
</dbReference>
<dbReference type="AlphaFoldDB" id="A0A7S9PYV3"/>
<accession>A0A7S9PYV3</accession>
<dbReference type="GO" id="GO:0030170">
    <property type="term" value="F:pyridoxal phosphate binding"/>
    <property type="evidence" value="ECO:0007669"/>
    <property type="project" value="InterPro"/>
</dbReference>
<dbReference type="InterPro" id="IPR004839">
    <property type="entry name" value="Aminotransferase_I/II_large"/>
</dbReference>
<protein>
    <submittedName>
        <fullName evidence="2">Histidinol-phosphate aminotransferase family protein</fullName>
    </submittedName>
</protein>
<keyword evidence="2" id="KW-0808">Transferase</keyword>
<dbReference type="Gene3D" id="3.90.1150.10">
    <property type="entry name" value="Aspartate Aminotransferase, domain 1"/>
    <property type="match status" value="1"/>
</dbReference>
<feature type="domain" description="Aminotransferase class I/classII large" evidence="1">
    <location>
        <begin position="72"/>
        <end position="356"/>
    </location>
</feature>
<dbReference type="Gene3D" id="3.40.640.10">
    <property type="entry name" value="Type I PLP-dependent aspartate aminotransferase-like (Major domain)"/>
    <property type="match status" value="1"/>
</dbReference>
<dbReference type="CDD" id="cd00609">
    <property type="entry name" value="AAT_like"/>
    <property type="match status" value="1"/>
</dbReference>
<evidence type="ECO:0000259" key="1">
    <source>
        <dbReference type="Pfam" id="PF00155"/>
    </source>
</evidence>
<dbReference type="KEGG" id="pex:IZT61_18065"/>
<dbReference type="EMBL" id="CP064939">
    <property type="protein sequence ID" value="QPH38947.1"/>
    <property type="molecule type" value="Genomic_DNA"/>
</dbReference>
<dbReference type="InterPro" id="IPR015422">
    <property type="entry name" value="PyrdxlP-dep_Trfase_small"/>
</dbReference>
<evidence type="ECO:0000313" key="2">
    <source>
        <dbReference type="EMBL" id="QPH38947.1"/>
    </source>
</evidence>
<reference evidence="2 3" key="1">
    <citation type="submission" date="2020-11" db="EMBL/GenBank/DDBJ databases">
        <title>Pedobacter endophytica, an endophytic bacteria isolated form Carex pumila.</title>
        <authorList>
            <person name="Peng Y."/>
            <person name="Jiang L."/>
            <person name="Lee J."/>
        </authorList>
    </citation>
    <scope>NUCLEOTIDE SEQUENCE [LARGE SCALE GENOMIC DNA]</scope>
    <source>
        <strain evidence="2 3">JBR3-12</strain>
    </source>
</reference>
<dbReference type="SUPFAM" id="SSF53383">
    <property type="entry name" value="PLP-dependent transferases"/>
    <property type="match status" value="1"/>
</dbReference>
<gene>
    <name evidence="2" type="ORF">IZT61_18065</name>
</gene>
<dbReference type="PANTHER" id="PTHR42885">
    <property type="entry name" value="HISTIDINOL-PHOSPHATE AMINOTRANSFERASE-RELATED"/>
    <property type="match status" value="1"/>
</dbReference>
<dbReference type="Pfam" id="PF00155">
    <property type="entry name" value="Aminotran_1_2"/>
    <property type="match status" value="1"/>
</dbReference>
<sequence>MIFLTELESQFYSKFSELKSASGSHSPSIHQLIRSFPNVKIDIDACYLCNPYAFDLFMDYFVNADIEKYIRFYPALNSEIAKNLSVFTGIPSEKILVGNGAIELISSLFSQFKKKKILMVLPAFSAYQELAEDDNIIIPYYLTKEYDFKLNVDDYLTLLLYHKPDVILIINPNNPTGTLIKRNDLIRIHTELTPSQLLIVDESFIHFTAEEESIELYATDFNNIIIIRSLSKDFGIAGVRIGYAVMPENYIVNLQKTGYLWNSNGFAQFFSELLTKTEFQRKYAISRLLYHQSKNDFFVALSELPRYKVYPSEGNFFLIETMEDPSFVFTKLLFEFGIYCRLLSDKVGLKGNFIRIASKNQSDNHKIILALKSIANF</sequence>
<keyword evidence="2" id="KW-0032">Aminotransferase</keyword>
<dbReference type="InterPro" id="IPR015421">
    <property type="entry name" value="PyrdxlP-dep_Trfase_major"/>
</dbReference>
<dbReference type="InterPro" id="IPR015424">
    <property type="entry name" value="PyrdxlP-dep_Trfase"/>
</dbReference>
<organism evidence="2 3">
    <name type="scientific">Pedobacter endophyticus</name>
    <dbReference type="NCBI Taxonomy" id="2789740"/>
    <lineage>
        <taxon>Bacteria</taxon>
        <taxon>Pseudomonadati</taxon>
        <taxon>Bacteroidota</taxon>
        <taxon>Sphingobacteriia</taxon>
        <taxon>Sphingobacteriales</taxon>
        <taxon>Sphingobacteriaceae</taxon>
        <taxon>Pedobacter</taxon>
    </lineage>
</organism>
<name>A0A7S9PYV3_9SPHI</name>
<dbReference type="Proteomes" id="UP000594759">
    <property type="component" value="Chromosome"/>
</dbReference>